<dbReference type="EMBL" id="UZAN01048580">
    <property type="protein sequence ID" value="VDP86548.1"/>
    <property type="molecule type" value="Genomic_DNA"/>
</dbReference>
<organism evidence="4">
    <name type="scientific">Echinostoma caproni</name>
    <dbReference type="NCBI Taxonomy" id="27848"/>
    <lineage>
        <taxon>Eukaryota</taxon>
        <taxon>Metazoa</taxon>
        <taxon>Spiralia</taxon>
        <taxon>Lophotrochozoa</taxon>
        <taxon>Platyhelminthes</taxon>
        <taxon>Trematoda</taxon>
        <taxon>Digenea</taxon>
        <taxon>Plagiorchiida</taxon>
        <taxon>Echinostomata</taxon>
        <taxon>Echinostomatoidea</taxon>
        <taxon>Echinostomatidae</taxon>
        <taxon>Echinostoma</taxon>
    </lineage>
</organism>
<keyword evidence="3" id="KW-1185">Reference proteome</keyword>
<gene>
    <name evidence="2" type="ORF">ECPE_LOCUS10143</name>
</gene>
<dbReference type="InterPro" id="IPR008042">
    <property type="entry name" value="Retrotrans_Pao"/>
</dbReference>
<reference evidence="2 3" key="2">
    <citation type="submission" date="2018-11" db="EMBL/GenBank/DDBJ databases">
        <authorList>
            <consortium name="Pathogen Informatics"/>
        </authorList>
    </citation>
    <scope>NUCLEOTIDE SEQUENCE [LARGE SCALE GENOMIC DNA]</scope>
    <source>
        <strain evidence="2 3">Egypt</strain>
    </source>
</reference>
<name>A0A183AT58_9TREM</name>
<sequence length="423" mass="47879">MVHQLQQASQAAKGELHLISDASETRYGAVAYVCWPHVNGERKTELLFTKARVAPFKCVSVPHIELTAAVIAVRISQQLRIFEDRFTFWNDSESVIHYVNNVSTRSSTLFSNRLRVLHEETKVHLWRYVKSADNPADYCSRGLRSLVKLSDWLSGQIFPTTASKDESTFCPPALTEDLLLDEKEASNDSGEEEPESGSDLFSCSIDWYHAFETMDFPTSSSYHRPDSFSVSQRYRAAPTRLNARPFLLRPVQTHDPPHEPPPVHSQRAFGHETSRSSQSMKLGSVSTKASSLDELPTETSLHIFRLLDDISLWALRRASFSVPCRLCLEGLPFPILFPVEAPNLRYRRIVHEIKNLCTDSPYGIRVLALDTEAYSYYLAGIEGPLQFPYQGGLFYVFHGDVGMDDIQHNWSLVLTLKKLLIGV</sequence>
<dbReference type="InterPro" id="IPR016135">
    <property type="entry name" value="UBQ-conjugating_enzyme/RWD"/>
</dbReference>
<feature type="region of interest" description="Disordered" evidence="1">
    <location>
        <begin position="250"/>
        <end position="283"/>
    </location>
</feature>
<dbReference type="Proteomes" id="UP000272942">
    <property type="component" value="Unassembled WGS sequence"/>
</dbReference>
<evidence type="ECO:0000256" key="1">
    <source>
        <dbReference type="SAM" id="MobiDB-lite"/>
    </source>
</evidence>
<dbReference type="AlphaFoldDB" id="A0A183AT58"/>
<evidence type="ECO:0000313" key="2">
    <source>
        <dbReference type="EMBL" id="VDP86548.1"/>
    </source>
</evidence>
<protein>
    <submittedName>
        <fullName evidence="4">RT_RNaseH domain-containing protein</fullName>
    </submittedName>
</protein>
<dbReference type="OrthoDB" id="10067762at2759"/>
<dbReference type="PANTHER" id="PTHR47331">
    <property type="entry name" value="PHD-TYPE DOMAIN-CONTAINING PROTEIN"/>
    <property type="match status" value="1"/>
</dbReference>
<dbReference type="WBParaSite" id="ECPE_0001017501-mRNA-1">
    <property type="protein sequence ID" value="ECPE_0001017501-mRNA-1"/>
    <property type="gene ID" value="ECPE_0001017501"/>
</dbReference>
<proteinExistence type="predicted"/>
<dbReference type="Pfam" id="PF05380">
    <property type="entry name" value="Peptidase_A17"/>
    <property type="match status" value="1"/>
</dbReference>
<evidence type="ECO:0000313" key="4">
    <source>
        <dbReference type="WBParaSite" id="ECPE_0001017501-mRNA-1"/>
    </source>
</evidence>
<dbReference type="SUPFAM" id="SSF54495">
    <property type="entry name" value="UBC-like"/>
    <property type="match status" value="1"/>
</dbReference>
<evidence type="ECO:0000313" key="3">
    <source>
        <dbReference type="Proteomes" id="UP000272942"/>
    </source>
</evidence>
<reference evidence="4" key="1">
    <citation type="submission" date="2016-06" db="UniProtKB">
        <authorList>
            <consortium name="WormBaseParasite"/>
        </authorList>
    </citation>
    <scope>IDENTIFICATION</scope>
</reference>
<accession>A0A183AT58</accession>